<evidence type="ECO:0000313" key="1">
    <source>
        <dbReference type="EMBL" id="RIB27302.1"/>
    </source>
</evidence>
<dbReference type="EMBL" id="QKWP01000103">
    <property type="protein sequence ID" value="RIB27302.1"/>
    <property type="molecule type" value="Genomic_DNA"/>
</dbReference>
<organism evidence="1 2">
    <name type="scientific">Gigaspora rosea</name>
    <dbReference type="NCBI Taxonomy" id="44941"/>
    <lineage>
        <taxon>Eukaryota</taxon>
        <taxon>Fungi</taxon>
        <taxon>Fungi incertae sedis</taxon>
        <taxon>Mucoromycota</taxon>
        <taxon>Glomeromycotina</taxon>
        <taxon>Glomeromycetes</taxon>
        <taxon>Diversisporales</taxon>
        <taxon>Gigasporaceae</taxon>
        <taxon>Gigaspora</taxon>
    </lineage>
</organism>
<keyword evidence="2" id="KW-1185">Reference proteome</keyword>
<comment type="caution">
    <text evidence="1">The sequence shown here is derived from an EMBL/GenBank/DDBJ whole genome shotgun (WGS) entry which is preliminary data.</text>
</comment>
<dbReference type="OrthoDB" id="2435505at2759"/>
<sequence length="106" mass="12285">MEESEIWDKAILWGKTKVPDLPSNLEKYFQAPDSDISITSLILPPQHAVEILSWINRRSTIYNTEIPYEFKLLLRGGRDGFSPETFHRLCDNIPGTIVVFKGQWHK</sequence>
<reference evidence="1 2" key="1">
    <citation type="submission" date="2018-06" db="EMBL/GenBank/DDBJ databases">
        <title>Comparative genomics reveals the genomic features of Rhizophagus irregularis, R. cerebriforme, R. diaphanum and Gigaspora rosea, and their symbiotic lifestyle signature.</title>
        <authorList>
            <person name="Morin E."/>
            <person name="San Clemente H."/>
            <person name="Chen E.C.H."/>
            <person name="De La Providencia I."/>
            <person name="Hainaut M."/>
            <person name="Kuo A."/>
            <person name="Kohler A."/>
            <person name="Murat C."/>
            <person name="Tang N."/>
            <person name="Roy S."/>
            <person name="Loubradou J."/>
            <person name="Henrissat B."/>
            <person name="Grigoriev I.V."/>
            <person name="Corradi N."/>
            <person name="Roux C."/>
            <person name="Martin F.M."/>
        </authorList>
    </citation>
    <scope>NUCLEOTIDE SEQUENCE [LARGE SCALE GENOMIC DNA]</scope>
    <source>
        <strain evidence="1 2">DAOM 194757</strain>
    </source>
</reference>
<accession>A0A397VZR1</accession>
<name>A0A397VZR1_9GLOM</name>
<dbReference type="AlphaFoldDB" id="A0A397VZR1"/>
<protein>
    <recommendedName>
        <fullName evidence="3">TLDc domain-containing protein</fullName>
    </recommendedName>
</protein>
<evidence type="ECO:0000313" key="2">
    <source>
        <dbReference type="Proteomes" id="UP000266673"/>
    </source>
</evidence>
<evidence type="ECO:0008006" key="3">
    <source>
        <dbReference type="Google" id="ProtNLM"/>
    </source>
</evidence>
<proteinExistence type="predicted"/>
<dbReference type="Proteomes" id="UP000266673">
    <property type="component" value="Unassembled WGS sequence"/>
</dbReference>
<gene>
    <name evidence="1" type="ORF">C2G38_2160908</name>
</gene>